<dbReference type="GO" id="GO:0005524">
    <property type="term" value="F:ATP binding"/>
    <property type="evidence" value="ECO:0007669"/>
    <property type="project" value="UniProtKB-KW"/>
</dbReference>
<dbReference type="InterPro" id="IPR027417">
    <property type="entry name" value="P-loop_NTPase"/>
</dbReference>
<evidence type="ECO:0000256" key="1">
    <source>
        <dbReference type="ARBA" id="ARBA00007448"/>
    </source>
</evidence>
<dbReference type="SMART" id="SM00382">
    <property type="entry name" value="AAA"/>
    <property type="match status" value="1"/>
</dbReference>
<evidence type="ECO:0000256" key="4">
    <source>
        <dbReference type="RuleBase" id="RU003651"/>
    </source>
</evidence>
<dbReference type="Gene3D" id="3.40.50.300">
    <property type="entry name" value="P-loop containing nucleotide triphosphate hydrolases"/>
    <property type="match status" value="1"/>
</dbReference>
<organism evidence="7 8">
    <name type="scientific">Paramarasmius palmivorus</name>
    <dbReference type="NCBI Taxonomy" id="297713"/>
    <lineage>
        <taxon>Eukaryota</taxon>
        <taxon>Fungi</taxon>
        <taxon>Dikarya</taxon>
        <taxon>Basidiomycota</taxon>
        <taxon>Agaricomycotina</taxon>
        <taxon>Agaricomycetes</taxon>
        <taxon>Agaricomycetidae</taxon>
        <taxon>Agaricales</taxon>
        <taxon>Marasmiineae</taxon>
        <taxon>Marasmiaceae</taxon>
        <taxon>Paramarasmius</taxon>
    </lineage>
</organism>
<dbReference type="Pfam" id="PF25426">
    <property type="entry name" value="AAA_lid_BCS1"/>
    <property type="match status" value="1"/>
</dbReference>
<feature type="domain" description="AAA+ ATPase" evidence="6">
    <location>
        <begin position="35"/>
        <end position="186"/>
    </location>
</feature>
<dbReference type="InterPro" id="IPR057495">
    <property type="entry name" value="AAA_lid_BCS1"/>
</dbReference>
<feature type="compositionally biased region" description="Basic and acidic residues" evidence="5">
    <location>
        <begin position="204"/>
        <end position="218"/>
    </location>
</feature>
<feature type="region of interest" description="Disordered" evidence="5">
    <location>
        <begin position="204"/>
        <end position="254"/>
    </location>
</feature>
<feature type="region of interest" description="Disordered" evidence="5">
    <location>
        <begin position="104"/>
        <end position="135"/>
    </location>
</feature>
<feature type="compositionally biased region" description="Basic and acidic residues" evidence="5">
    <location>
        <begin position="225"/>
        <end position="235"/>
    </location>
</feature>
<accession>A0AAW0EG56</accession>
<comment type="similarity">
    <text evidence="1">Belongs to the AAA ATPase family. BCS1 subfamily.</text>
</comment>
<name>A0AAW0EG56_9AGAR</name>
<evidence type="ECO:0000259" key="6">
    <source>
        <dbReference type="SMART" id="SM00382"/>
    </source>
</evidence>
<dbReference type="EMBL" id="JAYKXP010000001">
    <property type="protein sequence ID" value="KAK7062556.1"/>
    <property type="molecule type" value="Genomic_DNA"/>
</dbReference>
<sequence length="372" mass="41197">MKSIILDPGIKDTLLEDARDFLESKAWYAERGIPFRRGYLLHGAPGSGKTSLIHSMAGELGLDIYVITLSRAGLDDTALNELINQLPQRCVALMEDIDAAFTHGLSRDVPPTDQNPAGQQTSIPGGPQAPPTTNKLSLSGLLNALDGVGAQEGRILFATTNKYSSLDPALCRPGRMDLHIEFRNASKYQAEKLFARFYKPDEDLKKESEDDGSSDKSSDSGYESSEGKANSEKAELIPQVKQETHRSRAPNLSNEELKELAAQFAGDLPEREFSMASLQGYLMLYKTRPVEAVKNFEGWVGKEKEEKLAREKEKEESSKAAKEAKEKEEKEKAAKEDPSQSLVKELKEKVAREVREAVQKEVREAMEKAQAP</sequence>
<dbReference type="InterPro" id="IPR003960">
    <property type="entry name" value="ATPase_AAA_CS"/>
</dbReference>
<protein>
    <recommendedName>
        <fullName evidence="6">AAA+ ATPase domain-containing protein</fullName>
    </recommendedName>
</protein>
<evidence type="ECO:0000313" key="7">
    <source>
        <dbReference type="EMBL" id="KAK7062556.1"/>
    </source>
</evidence>
<evidence type="ECO:0000313" key="8">
    <source>
        <dbReference type="Proteomes" id="UP001383192"/>
    </source>
</evidence>
<dbReference type="PROSITE" id="PS00674">
    <property type="entry name" value="AAA"/>
    <property type="match status" value="1"/>
</dbReference>
<keyword evidence="2 4" id="KW-0547">Nucleotide-binding</keyword>
<dbReference type="AlphaFoldDB" id="A0AAW0EG56"/>
<dbReference type="Proteomes" id="UP001383192">
    <property type="component" value="Unassembled WGS sequence"/>
</dbReference>
<reference evidence="7 8" key="1">
    <citation type="submission" date="2024-01" db="EMBL/GenBank/DDBJ databases">
        <title>A draft genome for a cacao thread blight-causing isolate of Paramarasmius palmivorus.</title>
        <authorList>
            <person name="Baruah I.K."/>
            <person name="Bukari Y."/>
            <person name="Amoako-Attah I."/>
            <person name="Meinhardt L.W."/>
            <person name="Bailey B.A."/>
            <person name="Cohen S.P."/>
        </authorList>
    </citation>
    <scope>NUCLEOTIDE SEQUENCE [LARGE SCALE GENOMIC DNA]</scope>
    <source>
        <strain evidence="7 8">GH-12</strain>
    </source>
</reference>
<dbReference type="Pfam" id="PF00004">
    <property type="entry name" value="AAA"/>
    <property type="match status" value="2"/>
</dbReference>
<keyword evidence="3 4" id="KW-0067">ATP-binding</keyword>
<keyword evidence="8" id="KW-1185">Reference proteome</keyword>
<comment type="caution">
    <text evidence="7">The sequence shown here is derived from an EMBL/GenBank/DDBJ whole genome shotgun (WGS) entry which is preliminary data.</text>
</comment>
<evidence type="ECO:0000256" key="5">
    <source>
        <dbReference type="SAM" id="MobiDB-lite"/>
    </source>
</evidence>
<dbReference type="InterPro" id="IPR003593">
    <property type="entry name" value="AAA+_ATPase"/>
</dbReference>
<dbReference type="GO" id="GO:0016887">
    <property type="term" value="F:ATP hydrolysis activity"/>
    <property type="evidence" value="ECO:0007669"/>
    <property type="project" value="InterPro"/>
</dbReference>
<proteinExistence type="inferred from homology"/>
<dbReference type="PANTHER" id="PTHR23070">
    <property type="entry name" value="BCS1 AAA-TYPE ATPASE"/>
    <property type="match status" value="1"/>
</dbReference>
<evidence type="ECO:0000256" key="2">
    <source>
        <dbReference type="ARBA" id="ARBA00022741"/>
    </source>
</evidence>
<feature type="region of interest" description="Disordered" evidence="5">
    <location>
        <begin position="303"/>
        <end position="346"/>
    </location>
</feature>
<dbReference type="SUPFAM" id="SSF52540">
    <property type="entry name" value="P-loop containing nucleoside triphosphate hydrolases"/>
    <property type="match status" value="1"/>
</dbReference>
<evidence type="ECO:0000256" key="3">
    <source>
        <dbReference type="ARBA" id="ARBA00022840"/>
    </source>
</evidence>
<dbReference type="InterPro" id="IPR050747">
    <property type="entry name" value="Mitochondrial_chaperone_BCS1"/>
</dbReference>
<dbReference type="InterPro" id="IPR003959">
    <property type="entry name" value="ATPase_AAA_core"/>
</dbReference>
<gene>
    <name evidence="7" type="ORF">VNI00_000044</name>
</gene>
<feature type="compositionally biased region" description="Polar residues" evidence="5">
    <location>
        <begin position="112"/>
        <end position="123"/>
    </location>
</feature>